<dbReference type="Proteomes" id="UP000184501">
    <property type="component" value="Unassembled WGS sequence"/>
</dbReference>
<reference evidence="1 2" key="1">
    <citation type="submission" date="2016-11" db="EMBL/GenBank/DDBJ databases">
        <authorList>
            <person name="Jaros S."/>
            <person name="Januszkiewicz K."/>
            <person name="Wedrychowicz H."/>
        </authorList>
    </citation>
    <scope>NUCLEOTIDE SEQUENCE [LARGE SCALE GENOMIC DNA]</scope>
    <source>
        <strain evidence="1 2">DSM 44523</strain>
    </source>
</reference>
<dbReference type="AlphaFoldDB" id="A0A1M4TDU3"/>
<proteinExistence type="predicted"/>
<dbReference type="STRING" id="2017.SAMN05444320_10156"/>
<evidence type="ECO:0000313" key="2">
    <source>
        <dbReference type="Proteomes" id="UP000184501"/>
    </source>
</evidence>
<name>A0A1M4TDU3_STRHI</name>
<keyword evidence="2" id="KW-1185">Reference proteome</keyword>
<dbReference type="EMBL" id="FQVN01000001">
    <property type="protein sequence ID" value="SHE42719.1"/>
    <property type="molecule type" value="Genomic_DNA"/>
</dbReference>
<accession>A0A1M4TDU3</accession>
<evidence type="ECO:0000313" key="1">
    <source>
        <dbReference type="EMBL" id="SHE42719.1"/>
    </source>
</evidence>
<organism evidence="1 2">
    <name type="scientific">Streptoalloteichus hindustanus</name>
    <dbReference type="NCBI Taxonomy" id="2017"/>
    <lineage>
        <taxon>Bacteria</taxon>
        <taxon>Bacillati</taxon>
        <taxon>Actinomycetota</taxon>
        <taxon>Actinomycetes</taxon>
        <taxon>Pseudonocardiales</taxon>
        <taxon>Pseudonocardiaceae</taxon>
        <taxon>Streptoalloteichus</taxon>
    </lineage>
</organism>
<evidence type="ECO:0008006" key="3">
    <source>
        <dbReference type="Google" id="ProtNLM"/>
    </source>
</evidence>
<gene>
    <name evidence="1" type="ORF">SAMN05444320_10156</name>
</gene>
<sequence>MDGIRVETDWLRDYARRVDQGAQAVRRARDTVNAHPLPPEAFGELGRTVRVTDAYGRAAALLRQQLDRACEVLGAAGVGLVKVADHYEGHDSDNASTLKRTQRH</sequence>
<protein>
    <recommendedName>
        <fullName evidence="3">Excreted virulence factor EspC, type VII ESX diderm</fullName>
    </recommendedName>
</protein>
<dbReference type="RefSeq" id="WP_083959198.1">
    <property type="nucleotide sequence ID" value="NZ_FQVN01000001.1"/>
</dbReference>